<protein>
    <submittedName>
        <fullName evidence="2">Uncharacterized protein</fullName>
    </submittedName>
</protein>
<dbReference type="EMBL" id="HBUF01636476">
    <property type="protein sequence ID" value="CAG6784244.1"/>
    <property type="molecule type" value="Transcribed_RNA"/>
</dbReference>
<sequence length="102" mass="12376">MLCKFSMSFLFRVKIKQDREMRENKRKTKKRNSNRIIMDKQSGSGDLRGNIKWEYENNAFRSGLKLARFSSWVFWSFAKRCDPYILFIFKTYLTIDFIIIII</sequence>
<evidence type="ECO:0000256" key="1">
    <source>
        <dbReference type="SAM" id="MobiDB-lite"/>
    </source>
</evidence>
<reference evidence="2" key="1">
    <citation type="submission" date="2021-05" db="EMBL/GenBank/DDBJ databases">
        <authorList>
            <person name="Alioto T."/>
            <person name="Alioto T."/>
            <person name="Gomez Garrido J."/>
        </authorList>
    </citation>
    <scope>NUCLEOTIDE SEQUENCE</scope>
</reference>
<accession>A0A8D9FC96</accession>
<feature type="compositionally biased region" description="Basic residues" evidence="1">
    <location>
        <begin position="24"/>
        <end position="33"/>
    </location>
</feature>
<dbReference type="AlphaFoldDB" id="A0A8D9FC96"/>
<organism evidence="2">
    <name type="scientific">Cacopsylla melanoneura</name>
    <dbReference type="NCBI Taxonomy" id="428564"/>
    <lineage>
        <taxon>Eukaryota</taxon>
        <taxon>Metazoa</taxon>
        <taxon>Ecdysozoa</taxon>
        <taxon>Arthropoda</taxon>
        <taxon>Hexapoda</taxon>
        <taxon>Insecta</taxon>
        <taxon>Pterygota</taxon>
        <taxon>Neoptera</taxon>
        <taxon>Paraneoptera</taxon>
        <taxon>Hemiptera</taxon>
        <taxon>Sternorrhyncha</taxon>
        <taxon>Psylloidea</taxon>
        <taxon>Psyllidae</taxon>
        <taxon>Psyllinae</taxon>
        <taxon>Cacopsylla</taxon>
    </lineage>
</organism>
<feature type="region of interest" description="Disordered" evidence="1">
    <location>
        <begin position="20"/>
        <end position="45"/>
    </location>
</feature>
<name>A0A8D9FC96_9HEMI</name>
<evidence type="ECO:0000313" key="2">
    <source>
        <dbReference type="EMBL" id="CAG6784244.1"/>
    </source>
</evidence>
<proteinExistence type="predicted"/>